<dbReference type="PANTHER" id="PTHR23037">
    <property type="entry name" value="CYTOKINE RECEPTOR"/>
    <property type="match status" value="1"/>
</dbReference>
<comment type="caution">
    <text evidence="10">The sequence shown here is derived from an EMBL/GenBank/DDBJ whole genome shotgun (WGS) entry which is preliminary data.</text>
</comment>
<keyword evidence="3" id="KW-0732">Signal</keyword>
<evidence type="ECO:0000313" key="10">
    <source>
        <dbReference type="EMBL" id="CAJ0943337.1"/>
    </source>
</evidence>
<name>A0ABN9LQC5_9NEOB</name>
<dbReference type="InterPro" id="IPR003961">
    <property type="entry name" value="FN3_dom"/>
</dbReference>
<dbReference type="Proteomes" id="UP001176940">
    <property type="component" value="Unassembled WGS sequence"/>
</dbReference>
<organism evidence="10 11">
    <name type="scientific">Ranitomeya imitator</name>
    <name type="common">mimic poison frog</name>
    <dbReference type="NCBI Taxonomy" id="111125"/>
    <lineage>
        <taxon>Eukaryota</taxon>
        <taxon>Metazoa</taxon>
        <taxon>Chordata</taxon>
        <taxon>Craniata</taxon>
        <taxon>Vertebrata</taxon>
        <taxon>Euteleostomi</taxon>
        <taxon>Amphibia</taxon>
        <taxon>Batrachia</taxon>
        <taxon>Anura</taxon>
        <taxon>Neobatrachia</taxon>
        <taxon>Hyloidea</taxon>
        <taxon>Dendrobatidae</taxon>
        <taxon>Dendrobatinae</taxon>
        <taxon>Ranitomeya</taxon>
    </lineage>
</organism>
<evidence type="ECO:0000256" key="8">
    <source>
        <dbReference type="SAM" id="Phobius"/>
    </source>
</evidence>
<dbReference type="Gene3D" id="2.60.40.10">
    <property type="entry name" value="Immunoglobulins"/>
    <property type="match status" value="3"/>
</dbReference>
<evidence type="ECO:0000256" key="1">
    <source>
        <dbReference type="ARBA" id="ARBA00004479"/>
    </source>
</evidence>
<proteinExistence type="predicted"/>
<sequence>MSSFIVADGCARESKLSAKVMLRESVRRVGPPNNVHIKDLGNLGILEMSWEPPAFINSTSECPVRYEITHQVVNEQRWKSVRIKQLTYRGAFNLEKNATIKMRTYLKGQCTEGNEVWSEWVEANYQVSLQGAPETKVKDFRCINHKYENLKCEWKSGVIGSNDNYELLYWQDGMSQKKMCRKYMTQNEMNTGCDFGSEVFEMFSDLFICVTGIPSMDPIRPSYFILQPQSIGKPGIPENLNLTMDISDELVLSWKEPKGKLPAHCFQYEIQSKNQMDMWQSVANQKESSQYSVKRSETSNTCLRVRGKANIYCADDGYWSDWSPELCWTEPPPELHLMWLYCIAAVITVFTGLCVVACVYTVRKRRQWSKKLQCKAKELAYEIDSGHSLKC</sequence>
<accession>A0ABN9LQC5</accession>
<gene>
    <name evidence="10" type="ORF">RIMI_LOCUS9908857</name>
</gene>
<feature type="domain" description="Fibronectin type-III" evidence="9">
    <location>
        <begin position="233"/>
        <end position="332"/>
    </location>
</feature>
<dbReference type="PROSITE" id="PS50853">
    <property type="entry name" value="FN3"/>
    <property type="match status" value="1"/>
</dbReference>
<keyword evidence="7" id="KW-0325">Glycoprotein</keyword>
<dbReference type="CDD" id="cd00063">
    <property type="entry name" value="FN3"/>
    <property type="match status" value="1"/>
</dbReference>
<keyword evidence="2 8" id="KW-0812">Transmembrane</keyword>
<evidence type="ECO:0000256" key="7">
    <source>
        <dbReference type="ARBA" id="ARBA00023180"/>
    </source>
</evidence>
<dbReference type="Pfam" id="PF09240">
    <property type="entry name" value="IL6Ra-bind"/>
    <property type="match status" value="1"/>
</dbReference>
<evidence type="ECO:0000256" key="3">
    <source>
        <dbReference type="ARBA" id="ARBA00022729"/>
    </source>
</evidence>
<keyword evidence="6" id="KW-0675">Receptor</keyword>
<keyword evidence="5 8" id="KW-0472">Membrane</keyword>
<evidence type="ECO:0000313" key="11">
    <source>
        <dbReference type="Proteomes" id="UP001176940"/>
    </source>
</evidence>
<feature type="transmembrane region" description="Helical" evidence="8">
    <location>
        <begin position="338"/>
        <end position="362"/>
    </location>
</feature>
<dbReference type="EMBL" id="CAUEEQ010020980">
    <property type="protein sequence ID" value="CAJ0943337.1"/>
    <property type="molecule type" value="Genomic_DNA"/>
</dbReference>
<evidence type="ECO:0000259" key="9">
    <source>
        <dbReference type="PROSITE" id="PS50853"/>
    </source>
</evidence>
<comment type="subcellular location">
    <subcellularLocation>
        <location evidence="1">Membrane</location>
        <topology evidence="1">Single-pass type I membrane protein</topology>
    </subcellularLocation>
</comment>
<keyword evidence="4 8" id="KW-1133">Transmembrane helix</keyword>
<keyword evidence="11" id="KW-1185">Reference proteome</keyword>
<dbReference type="SUPFAM" id="SSF49265">
    <property type="entry name" value="Fibronectin type III"/>
    <property type="match status" value="3"/>
</dbReference>
<evidence type="ECO:0000256" key="2">
    <source>
        <dbReference type="ARBA" id="ARBA00022692"/>
    </source>
</evidence>
<evidence type="ECO:0000256" key="5">
    <source>
        <dbReference type="ARBA" id="ARBA00023136"/>
    </source>
</evidence>
<dbReference type="InterPro" id="IPR015321">
    <property type="entry name" value="TypeI_recpt_CBD"/>
</dbReference>
<reference evidence="10" key="1">
    <citation type="submission" date="2023-07" db="EMBL/GenBank/DDBJ databases">
        <authorList>
            <person name="Stuckert A."/>
        </authorList>
    </citation>
    <scope>NUCLEOTIDE SEQUENCE</scope>
</reference>
<evidence type="ECO:0000256" key="4">
    <source>
        <dbReference type="ARBA" id="ARBA00022989"/>
    </source>
</evidence>
<evidence type="ECO:0000256" key="6">
    <source>
        <dbReference type="ARBA" id="ARBA00023170"/>
    </source>
</evidence>
<protein>
    <recommendedName>
        <fullName evidence="9">Fibronectin type-III domain-containing protein</fullName>
    </recommendedName>
</protein>
<dbReference type="PANTHER" id="PTHR23037:SF45">
    <property type="entry name" value="INTERLEUKIN 13 RECEPTOR SUBUNIT ALPHA 2"/>
    <property type="match status" value="1"/>
</dbReference>
<dbReference type="InterPro" id="IPR013783">
    <property type="entry name" value="Ig-like_fold"/>
</dbReference>
<dbReference type="InterPro" id="IPR036116">
    <property type="entry name" value="FN3_sf"/>
</dbReference>